<proteinExistence type="predicted"/>
<dbReference type="PROSITE" id="PS00455">
    <property type="entry name" value="AMP_BINDING"/>
    <property type="match status" value="1"/>
</dbReference>
<dbReference type="Gene3D" id="3.40.50.12780">
    <property type="entry name" value="N-terminal domain of ligase-like"/>
    <property type="match status" value="1"/>
</dbReference>
<dbReference type="InterPro" id="IPR042099">
    <property type="entry name" value="ANL_N_sf"/>
</dbReference>
<dbReference type="GO" id="GO:0016878">
    <property type="term" value="F:acid-thiol ligase activity"/>
    <property type="evidence" value="ECO:0007669"/>
    <property type="project" value="TreeGrafter"/>
</dbReference>
<organism evidence="4 5">
    <name type="scientific">Streptomyces angustmyceticus</name>
    <dbReference type="NCBI Taxonomy" id="285578"/>
    <lineage>
        <taxon>Bacteria</taxon>
        <taxon>Bacillati</taxon>
        <taxon>Actinomycetota</taxon>
        <taxon>Actinomycetes</taxon>
        <taxon>Kitasatosporales</taxon>
        <taxon>Streptomycetaceae</taxon>
        <taxon>Streptomyces</taxon>
    </lineage>
</organism>
<dbReference type="GeneID" id="96755884"/>
<dbReference type="GO" id="GO:0044550">
    <property type="term" value="P:secondary metabolite biosynthetic process"/>
    <property type="evidence" value="ECO:0007669"/>
    <property type="project" value="TreeGrafter"/>
</dbReference>
<evidence type="ECO:0000313" key="5">
    <source>
        <dbReference type="Proteomes" id="UP000325598"/>
    </source>
</evidence>
<accession>A0A5J4LUK0</accession>
<dbReference type="InterPro" id="IPR025110">
    <property type="entry name" value="AMP-bd_C"/>
</dbReference>
<comment type="caution">
    <text evidence="4">The sequence shown here is derived from an EMBL/GenBank/DDBJ whole genome shotgun (WGS) entry which is preliminary data.</text>
</comment>
<dbReference type="InterPro" id="IPR000873">
    <property type="entry name" value="AMP-dep_synth/lig_dom"/>
</dbReference>
<feature type="domain" description="AMP-binding enzyme C-terminal" evidence="3">
    <location>
        <begin position="402"/>
        <end position="480"/>
    </location>
</feature>
<dbReference type="SUPFAM" id="SSF56801">
    <property type="entry name" value="Acetyl-CoA synthetase-like"/>
    <property type="match status" value="1"/>
</dbReference>
<dbReference type="RefSeq" id="WP_174887022.1">
    <property type="nucleotide sequence ID" value="NZ_BLAG01000023.1"/>
</dbReference>
<evidence type="ECO:0000256" key="1">
    <source>
        <dbReference type="ARBA" id="ARBA00022598"/>
    </source>
</evidence>
<feature type="domain" description="AMP-dependent synthetase/ligase" evidence="2">
    <location>
        <begin position="11"/>
        <end position="352"/>
    </location>
</feature>
<gene>
    <name evidence="4" type="ORF">San01_64560</name>
</gene>
<dbReference type="AlphaFoldDB" id="A0A5J4LUK0"/>
<evidence type="ECO:0000259" key="3">
    <source>
        <dbReference type="Pfam" id="PF13193"/>
    </source>
</evidence>
<sequence>MVNTAADLAERAARSGWLDRPAVHTAERSWTHGQVHELAARASTVLADHGVRPGDHVVVALPDGIGWFTAFLGTAVLGATAVLVNPDLTADGHRFIVDDCKAALVVTTAQRAGGFGGTAVLDVEALMTAAEHAPAAEPRPVAPDARLYVQYTSGTTGVPKGVPHRHQDVAVYASAVGEELFHIGPDDVGLSLSKLFYAYGFGNAVAFPLYTGSSVVLLGDRQTPGAVREAIARHGVTILYAVPSAYANLISGGDPAVFATVRAAVSAGENLRPDLGRRISEFLSAPVLDQLGSTEVGHAFCSNGVDSRVPGTIGRAVPGYRLDVRDKAGDPVADEVEGDLWVSGPTLMTEYLNRPQDTARTLVDGWLATHDRVVRGRNGSYRHVGRADDMEMVGGVTVSPLEVEAALGDHPAVKEVGVTVLADAQGVTQLHAFIVPGDPDGRPASLPAELVALARERLAPHKVPRVVHLVDALPRTPNGKLRRHILRTGKW</sequence>
<evidence type="ECO:0000259" key="2">
    <source>
        <dbReference type="Pfam" id="PF00501"/>
    </source>
</evidence>
<reference evidence="4 5" key="1">
    <citation type="submission" date="2019-10" db="EMBL/GenBank/DDBJ databases">
        <title>Whole genome shotgun sequence of Streptomyces angustmyceticus NBRC 3934.</title>
        <authorList>
            <person name="Hosoyama A."/>
            <person name="Ichikawa N."/>
            <person name="Kimura A."/>
            <person name="Kitahashi Y."/>
            <person name="Komaki H."/>
            <person name="Uohara A."/>
        </authorList>
    </citation>
    <scope>NUCLEOTIDE SEQUENCE [LARGE SCALE GENOMIC DNA]</scope>
    <source>
        <strain evidence="4 5">NBRC 3934</strain>
    </source>
</reference>
<dbReference type="PANTHER" id="PTHR43352:SF1">
    <property type="entry name" value="ANTHRANILATE--COA LIGASE"/>
    <property type="match status" value="1"/>
</dbReference>
<dbReference type="Pfam" id="PF13193">
    <property type="entry name" value="AMP-binding_C"/>
    <property type="match status" value="1"/>
</dbReference>
<dbReference type="Proteomes" id="UP000325598">
    <property type="component" value="Unassembled WGS sequence"/>
</dbReference>
<dbReference type="PANTHER" id="PTHR43352">
    <property type="entry name" value="ACETYL-COA SYNTHETASE"/>
    <property type="match status" value="1"/>
</dbReference>
<evidence type="ECO:0008006" key="6">
    <source>
        <dbReference type="Google" id="ProtNLM"/>
    </source>
</evidence>
<name>A0A5J4LUK0_9ACTN</name>
<dbReference type="Gene3D" id="3.30.300.30">
    <property type="match status" value="1"/>
</dbReference>
<dbReference type="InterPro" id="IPR020845">
    <property type="entry name" value="AMP-binding_CS"/>
</dbReference>
<dbReference type="EMBL" id="BLAG01000023">
    <property type="protein sequence ID" value="GES33968.1"/>
    <property type="molecule type" value="Genomic_DNA"/>
</dbReference>
<keyword evidence="5" id="KW-1185">Reference proteome</keyword>
<dbReference type="Pfam" id="PF00501">
    <property type="entry name" value="AMP-binding"/>
    <property type="match status" value="1"/>
</dbReference>
<dbReference type="InterPro" id="IPR045851">
    <property type="entry name" value="AMP-bd_C_sf"/>
</dbReference>
<evidence type="ECO:0000313" key="4">
    <source>
        <dbReference type="EMBL" id="GES33968.1"/>
    </source>
</evidence>
<protein>
    <recommendedName>
        <fullName evidence="6">Acyl-CoA synthase</fullName>
    </recommendedName>
</protein>
<keyword evidence="1" id="KW-0436">Ligase</keyword>